<keyword evidence="6 9" id="KW-0378">Hydrolase</keyword>
<dbReference type="EMBL" id="JAFMPY010000005">
    <property type="protein sequence ID" value="MBO0903269.1"/>
    <property type="molecule type" value="Genomic_DNA"/>
</dbReference>
<evidence type="ECO:0000256" key="1">
    <source>
        <dbReference type="ARBA" id="ARBA00001460"/>
    </source>
</evidence>
<dbReference type="InterPro" id="IPR008179">
    <property type="entry name" value="HisE"/>
</dbReference>
<evidence type="ECO:0000256" key="4">
    <source>
        <dbReference type="ARBA" id="ARBA00022605"/>
    </source>
</evidence>
<dbReference type="EC" id="3.6.1.31" evidence="9"/>
<dbReference type="Proteomes" id="UP000664288">
    <property type="component" value="Unassembled WGS sequence"/>
</dbReference>
<evidence type="ECO:0000313" key="10">
    <source>
        <dbReference type="EMBL" id="MBO0903269.1"/>
    </source>
</evidence>
<dbReference type="SUPFAM" id="SSF101386">
    <property type="entry name" value="all-alpha NTP pyrophosphatases"/>
    <property type="match status" value="1"/>
</dbReference>
<dbReference type="GO" id="GO:0004636">
    <property type="term" value="F:phosphoribosyl-ATP diphosphatase activity"/>
    <property type="evidence" value="ECO:0007669"/>
    <property type="project" value="UniProtKB-EC"/>
</dbReference>
<accession>A0ABS3J0Q9</accession>
<evidence type="ECO:0000256" key="5">
    <source>
        <dbReference type="ARBA" id="ARBA00022741"/>
    </source>
</evidence>
<sequence>MTDFTLEDLETIVAARAGSGDPASYTARLKEKGVAHAAKKFGEEAVETVIAALDETDGRLASEAADLLYHLLVLMHLRHVPLSGVMAELARRTAQTGLEEKAARPGGAAD</sequence>
<dbReference type="NCBIfam" id="NF001613">
    <property type="entry name" value="PRK00400.1-5"/>
    <property type="match status" value="1"/>
</dbReference>
<dbReference type="PANTHER" id="PTHR42945:SF1">
    <property type="entry name" value="HISTIDINE BIOSYNTHESIS BIFUNCTIONAL PROTEIN HIS7"/>
    <property type="match status" value="1"/>
</dbReference>
<organism evidence="10 11">
    <name type="scientific">Jiella sonneratiae</name>
    <dbReference type="NCBI Taxonomy" id="2816856"/>
    <lineage>
        <taxon>Bacteria</taxon>
        <taxon>Pseudomonadati</taxon>
        <taxon>Pseudomonadota</taxon>
        <taxon>Alphaproteobacteria</taxon>
        <taxon>Hyphomicrobiales</taxon>
        <taxon>Aurantimonadaceae</taxon>
        <taxon>Jiella</taxon>
    </lineage>
</organism>
<comment type="caution">
    <text evidence="10">The sequence shown here is derived from an EMBL/GenBank/DDBJ whole genome shotgun (WGS) entry which is preliminary data.</text>
</comment>
<comment type="subcellular location">
    <subcellularLocation>
        <location evidence="9">Cytoplasm</location>
    </subcellularLocation>
</comment>
<keyword evidence="4 9" id="KW-0028">Amino-acid biosynthesis</keyword>
<proteinExistence type="inferred from homology"/>
<dbReference type="Gene3D" id="1.10.287.1080">
    <property type="entry name" value="MazG-like"/>
    <property type="match status" value="1"/>
</dbReference>
<gene>
    <name evidence="9" type="primary">hisE</name>
    <name evidence="10" type="ORF">J1C47_06410</name>
</gene>
<keyword evidence="7 9" id="KW-0067">ATP-binding</keyword>
<name>A0ABS3J0Q9_9HYPH</name>
<protein>
    <recommendedName>
        <fullName evidence="9">Phosphoribosyl-ATP pyrophosphatase</fullName>
        <shortName evidence="9">PRA-PH</shortName>
        <ecNumber evidence="9">3.6.1.31</ecNumber>
    </recommendedName>
</protein>
<keyword evidence="9" id="KW-0963">Cytoplasm</keyword>
<dbReference type="RefSeq" id="WP_207349912.1">
    <property type="nucleotide sequence ID" value="NZ_JAFMPY010000005.1"/>
</dbReference>
<dbReference type="CDD" id="cd11534">
    <property type="entry name" value="NTP-PPase_HisIE_like"/>
    <property type="match status" value="1"/>
</dbReference>
<evidence type="ECO:0000256" key="2">
    <source>
        <dbReference type="ARBA" id="ARBA00005204"/>
    </source>
</evidence>
<dbReference type="PANTHER" id="PTHR42945">
    <property type="entry name" value="HISTIDINE BIOSYNTHESIS BIFUNCTIONAL PROTEIN"/>
    <property type="match status" value="1"/>
</dbReference>
<dbReference type="NCBIfam" id="TIGR03188">
    <property type="entry name" value="histidine_hisI"/>
    <property type="match status" value="1"/>
</dbReference>
<dbReference type="HAMAP" id="MF_01020">
    <property type="entry name" value="HisE"/>
    <property type="match status" value="1"/>
</dbReference>
<comment type="similarity">
    <text evidence="3 9">Belongs to the PRA-PH family.</text>
</comment>
<keyword evidence="8 9" id="KW-0368">Histidine biosynthesis</keyword>
<evidence type="ECO:0000256" key="3">
    <source>
        <dbReference type="ARBA" id="ARBA00009392"/>
    </source>
</evidence>
<keyword evidence="5 9" id="KW-0547">Nucleotide-binding</keyword>
<dbReference type="InterPro" id="IPR021130">
    <property type="entry name" value="PRib-ATP_PPHydrolase-like"/>
</dbReference>
<dbReference type="Pfam" id="PF01503">
    <property type="entry name" value="PRA-PH"/>
    <property type="match status" value="1"/>
</dbReference>
<comment type="pathway">
    <text evidence="2 9">Amino-acid biosynthesis; L-histidine biosynthesis; L-histidine from 5-phospho-alpha-D-ribose 1-diphosphate: step 2/9.</text>
</comment>
<evidence type="ECO:0000256" key="7">
    <source>
        <dbReference type="ARBA" id="ARBA00022840"/>
    </source>
</evidence>
<evidence type="ECO:0000256" key="9">
    <source>
        <dbReference type="HAMAP-Rule" id="MF_01020"/>
    </source>
</evidence>
<reference evidence="10 11" key="1">
    <citation type="submission" date="2021-03" db="EMBL/GenBank/DDBJ databases">
        <title>Whole genome sequence of Jiella sp. MQZ13P-4.</title>
        <authorList>
            <person name="Tuo L."/>
        </authorList>
    </citation>
    <scope>NUCLEOTIDE SEQUENCE [LARGE SCALE GENOMIC DNA]</scope>
    <source>
        <strain evidence="10 11">MQZ13P-4</strain>
    </source>
</reference>
<evidence type="ECO:0000313" key="11">
    <source>
        <dbReference type="Proteomes" id="UP000664288"/>
    </source>
</evidence>
<evidence type="ECO:0000256" key="6">
    <source>
        <dbReference type="ARBA" id="ARBA00022801"/>
    </source>
</evidence>
<comment type="catalytic activity">
    <reaction evidence="1 9">
        <text>1-(5-phospho-beta-D-ribosyl)-ATP + H2O = 1-(5-phospho-beta-D-ribosyl)-5'-AMP + diphosphate + H(+)</text>
        <dbReference type="Rhea" id="RHEA:22828"/>
        <dbReference type="ChEBI" id="CHEBI:15377"/>
        <dbReference type="ChEBI" id="CHEBI:15378"/>
        <dbReference type="ChEBI" id="CHEBI:33019"/>
        <dbReference type="ChEBI" id="CHEBI:59457"/>
        <dbReference type="ChEBI" id="CHEBI:73183"/>
        <dbReference type="EC" id="3.6.1.31"/>
    </reaction>
</comment>
<keyword evidence="11" id="KW-1185">Reference proteome</keyword>
<evidence type="ECO:0000256" key="8">
    <source>
        <dbReference type="ARBA" id="ARBA00023102"/>
    </source>
</evidence>